<name>A0A9J5X9X2_SOLCO</name>
<evidence type="ECO:0000313" key="1">
    <source>
        <dbReference type="EMBL" id="KAG5584610.1"/>
    </source>
</evidence>
<gene>
    <name evidence="1" type="ORF">H5410_045044</name>
</gene>
<sequence>MNTYFFVEVISRSSTGWTEEMDWAIVHATSKVMQPEVYRMNLSGAVYFIWQERYCRIFQHKEMTTEVIIRNIIREIHCRGTG</sequence>
<dbReference type="EMBL" id="JACXVP010000009">
    <property type="protein sequence ID" value="KAG5584610.1"/>
    <property type="molecule type" value="Genomic_DNA"/>
</dbReference>
<keyword evidence="2" id="KW-1185">Reference proteome</keyword>
<organism evidence="1 2">
    <name type="scientific">Solanum commersonii</name>
    <name type="common">Commerson's wild potato</name>
    <name type="synonym">Commerson's nightshade</name>
    <dbReference type="NCBI Taxonomy" id="4109"/>
    <lineage>
        <taxon>Eukaryota</taxon>
        <taxon>Viridiplantae</taxon>
        <taxon>Streptophyta</taxon>
        <taxon>Embryophyta</taxon>
        <taxon>Tracheophyta</taxon>
        <taxon>Spermatophyta</taxon>
        <taxon>Magnoliopsida</taxon>
        <taxon>eudicotyledons</taxon>
        <taxon>Gunneridae</taxon>
        <taxon>Pentapetalae</taxon>
        <taxon>asterids</taxon>
        <taxon>lamiids</taxon>
        <taxon>Solanales</taxon>
        <taxon>Solanaceae</taxon>
        <taxon>Solanoideae</taxon>
        <taxon>Solaneae</taxon>
        <taxon>Solanum</taxon>
    </lineage>
</organism>
<dbReference type="AlphaFoldDB" id="A0A9J5X9X2"/>
<dbReference type="OrthoDB" id="1938430at2759"/>
<proteinExistence type="predicted"/>
<comment type="caution">
    <text evidence="1">The sequence shown here is derived from an EMBL/GenBank/DDBJ whole genome shotgun (WGS) entry which is preliminary data.</text>
</comment>
<accession>A0A9J5X9X2</accession>
<reference evidence="1 2" key="1">
    <citation type="submission" date="2020-09" db="EMBL/GenBank/DDBJ databases">
        <title>De no assembly of potato wild relative species, Solanum commersonii.</title>
        <authorList>
            <person name="Cho K."/>
        </authorList>
    </citation>
    <scope>NUCLEOTIDE SEQUENCE [LARGE SCALE GENOMIC DNA]</scope>
    <source>
        <strain evidence="1">LZ3.2</strain>
        <tissue evidence="1">Leaf</tissue>
    </source>
</reference>
<dbReference type="Proteomes" id="UP000824120">
    <property type="component" value="Chromosome 9"/>
</dbReference>
<protein>
    <submittedName>
        <fullName evidence="1">Uncharacterized protein</fullName>
    </submittedName>
</protein>
<evidence type="ECO:0000313" key="2">
    <source>
        <dbReference type="Proteomes" id="UP000824120"/>
    </source>
</evidence>